<dbReference type="RefSeq" id="WP_255939776.1">
    <property type="nucleotide sequence ID" value="NZ_CP050467.1"/>
</dbReference>
<feature type="region of interest" description="Disordered" evidence="1">
    <location>
        <begin position="267"/>
        <end position="291"/>
    </location>
</feature>
<dbReference type="SUPFAM" id="SSF53448">
    <property type="entry name" value="Nucleotide-diphospho-sugar transferases"/>
    <property type="match status" value="1"/>
</dbReference>
<dbReference type="Pfam" id="PF00535">
    <property type="entry name" value="Glycos_transf_2"/>
    <property type="match status" value="1"/>
</dbReference>
<dbReference type="PANTHER" id="PTHR22916">
    <property type="entry name" value="GLYCOSYLTRANSFERASE"/>
    <property type="match status" value="1"/>
</dbReference>
<evidence type="ECO:0000313" key="4">
    <source>
        <dbReference type="Proteomes" id="UP001058687"/>
    </source>
</evidence>
<evidence type="ECO:0000256" key="1">
    <source>
        <dbReference type="SAM" id="MobiDB-lite"/>
    </source>
</evidence>
<name>A0AAE9SMC9_9VIBR</name>
<dbReference type="InterPro" id="IPR029044">
    <property type="entry name" value="Nucleotide-diphossugar_trans"/>
</dbReference>
<dbReference type="CDD" id="cd00761">
    <property type="entry name" value="Glyco_tranf_GTA_type"/>
    <property type="match status" value="1"/>
</dbReference>
<dbReference type="AlphaFoldDB" id="A0AAE9SMC9"/>
<reference evidence="3" key="1">
    <citation type="submission" date="2020-03" db="EMBL/GenBank/DDBJ databases">
        <title>Five strains of Vibrio campbellii isolated from Mariana Trench.</title>
        <authorList>
            <person name="Liang J."/>
            <person name="Zhang X.-H."/>
        </authorList>
    </citation>
    <scope>NUCLEOTIDE SEQUENCE</scope>
    <source>
        <strain evidence="3">LJC014</strain>
    </source>
</reference>
<gene>
    <name evidence="3" type="ORF">HB761_06530</name>
</gene>
<dbReference type="EMBL" id="CP050467">
    <property type="protein sequence ID" value="UTZ26453.1"/>
    <property type="molecule type" value="Genomic_DNA"/>
</dbReference>
<dbReference type="GO" id="GO:0016758">
    <property type="term" value="F:hexosyltransferase activity"/>
    <property type="evidence" value="ECO:0007669"/>
    <property type="project" value="UniProtKB-ARBA"/>
</dbReference>
<organism evidence="3 4">
    <name type="scientific">Vibrio campbellii</name>
    <dbReference type="NCBI Taxonomy" id="680"/>
    <lineage>
        <taxon>Bacteria</taxon>
        <taxon>Pseudomonadati</taxon>
        <taxon>Pseudomonadota</taxon>
        <taxon>Gammaproteobacteria</taxon>
        <taxon>Vibrionales</taxon>
        <taxon>Vibrionaceae</taxon>
        <taxon>Vibrio</taxon>
    </lineage>
</organism>
<evidence type="ECO:0000259" key="2">
    <source>
        <dbReference type="Pfam" id="PF00535"/>
    </source>
</evidence>
<proteinExistence type="predicted"/>
<dbReference type="Proteomes" id="UP001058687">
    <property type="component" value="Chromosome 1"/>
</dbReference>
<sequence>MSVKVSILCVCYNHSKYIEKTINSFLNQSCDFEFEVIVYDDLSTDNSREIIDEICEKHSNIVRMYTDENLYSKGIRTLALSHLSPKAKGEYLAFCEGDDYWIDNTKLQKQFDALEGNPNLDLCFHPAYSEDPEGNRELVSNHFEGTHYVSTDEVILGDGDYCPTASLFIRKSALSLASSSTIKLMPCGDYFMQIMSSVKGGGVYLPDPMSVYRINQKDSFSTRMSSSSHENQRDFLLAMANSLESLKQDLDGVNLKSFNNRIRKYKKRARKSQRKAMKERIRNLILSNPSQ</sequence>
<accession>A0AAE9SMC9</accession>
<evidence type="ECO:0000313" key="3">
    <source>
        <dbReference type="EMBL" id="UTZ26453.1"/>
    </source>
</evidence>
<dbReference type="PANTHER" id="PTHR22916:SF3">
    <property type="entry name" value="UDP-GLCNAC:BETAGAL BETA-1,3-N-ACETYLGLUCOSAMINYLTRANSFERASE-LIKE PROTEIN 1"/>
    <property type="match status" value="1"/>
</dbReference>
<protein>
    <submittedName>
        <fullName evidence="3">Glycosyltransferase family 2 protein</fullName>
    </submittedName>
</protein>
<feature type="domain" description="Glycosyltransferase 2-like" evidence="2">
    <location>
        <begin position="6"/>
        <end position="172"/>
    </location>
</feature>
<dbReference type="InterPro" id="IPR001173">
    <property type="entry name" value="Glyco_trans_2-like"/>
</dbReference>
<dbReference type="Gene3D" id="3.90.550.10">
    <property type="entry name" value="Spore Coat Polysaccharide Biosynthesis Protein SpsA, Chain A"/>
    <property type="match status" value="1"/>
</dbReference>